<name>A0A9N9TRM0_PHYSR</name>
<evidence type="ECO:0000256" key="4">
    <source>
        <dbReference type="RuleBase" id="RU003968"/>
    </source>
</evidence>
<protein>
    <recommendedName>
        <fullName evidence="6 7">Glucose-methanol-choline oxidoreductase N-terminal domain-containing protein</fullName>
    </recommendedName>
</protein>
<dbReference type="GO" id="GO:0016614">
    <property type="term" value="F:oxidoreductase activity, acting on CH-OH group of donors"/>
    <property type="evidence" value="ECO:0007669"/>
    <property type="project" value="InterPro"/>
</dbReference>
<keyword evidence="3 4" id="KW-0274">FAD</keyword>
<dbReference type="AlphaFoldDB" id="A0A9N9TRM0"/>
<feature type="domain" description="Glucose-methanol-choline oxidoreductase N-terminal" evidence="6">
    <location>
        <begin position="144"/>
        <end position="167"/>
    </location>
</feature>
<dbReference type="Pfam" id="PF05199">
    <property type="entry name" value="GMC_oxred_C"/>
    <property type="match status" value="1"/>
</dbReference>
<evidence type="ECO:0000313" key="9">
    <source>
        <dbReference type="Proteomes" id="UP001153712"/>
    </source>
</evidence>
<dbReference type="SUPFAM" id="SSF51905">
    <property type="entry name" value="FAD/NAD(P)-binding domain"/>
    <property type="match status" value="1"/>
</dbReference>
<dbReference type="InterPro" id="IPR036188">
    <property type="entry name" value="FAD/NAD-bd_sf"/>
</dbReference>
<dbReference type="Proteomes" id="UP001153712">
    <property type="component" value="Chromosome 2"/>
</dbReference>
<dbReference type="SUPFAM" id="SSF54373">
    <property type="entry name" value="FAD-linked reductases, C-terminal domain"/>
    <property type="match status" value="1"/>
</dbReference>
<organism evidence="8 9">
    <name type="scientific">Phyllotreta striolata</name>
    <name type="common">Striped flea beetle</name>
    <name type="synonym">Crioceris striolata</name>
    <dbReference type="NCBI Taxonomy" id="444603"/>
    <lineage>
        <taxon>Eukaryota</taxon>
        <taxon>Metazoa</taxon>
        <taxon>Ecdysozoa</taxon>
        <taxon>Arthropoda</taxon>
        <taxon>Hexapoda</taxon>
        <taxon>Insecta</taxon>
        <taxon>Pterygota</taxon>
        <taxon>Neoptera</taxon>
        <taxon>Endopterygota</taxon>
        <taxon>Coleoptera</taxon>
        <taxon>Polyphaga</taxon>
        <taxon>Cucujiformia</taxon>
        <taxon>Chrysomeloidea</taxon>
        <taxon>Chrysomelidae</taxon>
        <taxon>Galerucinae</taxon>
        <taxon>Alticini</taxon>
        <taxon>Phyllotreta</taxon>
    </lineage>
</organism>
<feature type="binding site" evidence="3">
    <location>
        <position position="150"/>
    </location>
    <ligand>
        <name>FAD</name>
        <dbReference type="ChEBI" id="CHEBI:57692"/>
    </ligand>
</feature>
<evidence type="ECO:0000259" key="6">
    <source>
        <dbReference type="PROSITE" id="PS00623"/>
    </source>
</evidence>
<dbReference type="InterPro" id="IPR000172">
    <property type="entry name" value="GMC_OxRdtase_N"/>
</dbReference>
<accession>A0A9N9TRM0</accession>
<comment type="cofactor">
    <cofactor evidence="3">
        <name>FAD</name>
        <dbReference type="ChEBI" id="CHEBI:57692"/>
    </cofactor>
</comment>
<keyword evidence="5" id="KW-0732">Signal</keyword>
<keyword evidence="4" id="KW-0285">Flavoprotein</keyword>
<dbReference type="Gene3D" id="3.30.560.10">
    <property type="entry name" value="Glucose Oxidase, domain 3"/>
    <property type="match status" value="1"/>
</dbReference>
<dbReference type="Pfam" id="PF00732">
    <property type="entry name" value="GMC_oxred_N"/>
    <property type="match status" value="1"/>
</dbReference>
<reference evidence="8" key="1">
    <citation type="submission" date="2022-01" db="EMBL/GenBank/DDBJ databases">
        <authorList>
            <person name="King R."/>
        </authorList>
    </citation>
    <scope>NUCLEOTIDE SEQUENCE</scope>
</reference>
<dbReference type="InterPro" id="IPR007867">
    <property type="entry name" value="GMC_OxRtase_C"/>
</dbReference>
<dbReference type="PIRSF" id="PIRSF000137">
    <property type="entry name" value="Alcohol_oxidase"/>
    <property type="match status" value="1"/>
</dbReference>
<evidence type="ECO:0000256" key="3">
    <source>
        <dbReference type="PIRSR" id="PIRSR000137-2"/>
    </source>
</evidence>
<sequence length="619" mass="69077">MLTTLVTWIPLLQIVAAYTTCDVDAYENLIRTRYEKSQDYTFPVDSGSHRALSATAAPTDFGEYDFVVIGGGSTGAVMATRLSEVRDWKVLVIEAGRWPEKLVSITSASYKINIMSDYNWGYYSVQQNNSCLGFVGNRCPLPRGKGLGGTSLLNAMIYVRGNKHDYQKWCGMGNPGWCYKDVLPYFLKSENFHHTNKLAPVDVKYHNYSGPLWVEQPMPFHEHHKVFLKANEQMGYKIRDINGKEQIGAMPFQVNTKKGRRQDSGTAFLKPVLYRDNLKVMPNSLVTKILFDGKTATGVKFLNNGIEYKVGVRKEVILSAGTINSPQLLMLSGVGPAEHLKEHNIEVVADLPAVGQSYSDHLQVHGLVFSSNISEPTTTLRTSIEQYLTRGQGPLAEAAPTQAVGYYRTRLEKTPGYSDLELSFQDTNDTTDALTHYYNWKSSISSRTSIVNASTSFQIFATPLHTKSLGTVRLKSADPLDFPLVDPNILSDKDGHDFDLAYEGIQLVLNLTQQEAFKKIDTKLTHQPLLECSDVKFLTKDYWRCAAKYIINHNNHPVSTCKMGPNAKKNVVDHKLKVHGIANLRVADASVIPLSMSAHINAICYMIADKGADMIKADW</sequence>
<dbReference type="PROSITE" id="PS00623">
    <property type="entry name" value="GMC_OXRED_1"/>
    <property type="match status" value="1"/>
</dbReference>
<proteinExistence type="inferred from homology"/>
<feature type="active site" description="Proton acceptor" evidence="2">
    <location>
        <position position="599"/>
    </location>
</feature>
<dbReference type="PROSITE" id="PS00624">
    <property type="entry name" value="GMC_OXRED_2"/>
    <property type="match status" value="1"/>
</dbReference>
<evidence type="ECO:0000256" key="1">
    <source>
        <dbReference type="ARBA" id="ARBA00010790"/>
    </source>
</evidence>
<dbReference type="Gene3D" id="3.50.50.60">
    <property type="entry name" value="FAD/NAD(P)-binding domain"/>
    <property type="match status" value="1"/>
</dbReference>
<feature type="chain" id="PRO_5040438325" description="Glucose-methanol-choline oxidoreductase N-terminal domain-containing protein" evidence="5">
    <location>
        <begin position="18"/>
        <end position="619"/>
    </location>
</feature>
<dbReference type="PANTHER" id="PTHR11552">
    <property type="entry name" value="GLUCOSE-METHANOL-CHOLINE GMC OXIDOREDUCTASE"/>
    <property type="match status" value="1"/>
</dbReference>
<dbReference type="InterPro" id="IPR012132">
    <property type="entry name" value="GMC_OxRdtase"/>
</dbReference>
<feature type="binding site" evidence="3">
    <location>
        <position position="286"/>
    </location>
    <ligand>
        <name>FAD</name>
        <dbReference type="ChEBI" id="CHEBI:57692"/>
    </ligand>
</feature>
<gene>
    <name evidence="8" type="ORF">PHYEVI_LOCUS5498</name>
</gene>
<dbReference type="GO" id="GO:0050660">
    <property type="term" value="F:flavin adenine dinucleotide binding"/>
    <property type="evidence" value="ECO:0007669"/>
    <property type="project" value="InterPro"/>
</dbReference>
<keyword evidence="9" id="KW-1185">Reference proteome</keyword>
<evidence type="ECO:0000313" key="8">
    <source>
        <dbReference type="EMBL" id="CAG9859122.1"/>
    </source>
</evidence>
<evidence type="ECO:0000256" key="2">
    <source>
        <dbReference type="PIRSR" id="PIRSR000137-1"/>
    </source>
</evidence>
<dbReference type="OrthoDB" id="269227at2759"/>
<feature type="domain" description="Glucose-methanol-choline oxidoreductase N-terminal" evidence="7">
    <location>
        <begin position="321"/>
        <end position="335"/>
    </location>
</feature>
<dbReference type="EMBL" id="OU900095">
    <property type="protein sequence ID" value="CAG9859122.1"/>
    <property type="molecule type" value="Genomic_DNA"/>
</dbReference>
<feature type="signal peptide" evidence="5">
    <location>
        <begin position="1"/>
        <end position="17"/>
    </location>
</feature>
<dbReference type="PANTHER" id="PTHR11552:SF158">
    <property type="entry name" value="GH23626P-RELATED"/>
    <property type="match status" value="1"/>
</dbReference>
<evidence type="ECO:0000256" key="5">
    <source>
        <dbReference type="SAM" id="SignalP"/>
    </source>
</evidence>
<evidence type="ECO:0000259" key="7">
    <source>
        <dbReference type="PROSITE" id="PS00624"/>
    </source>
</evidence>
<comment type="similarity">
    <text evidence="1 4">Belongs to the GMC oxidoreductase family.</text>
</comment>
<feature type="active site" description="Proton donor" evidence="2">
    <location>
        <position position="556"/>
    </location>
</feature>